<protein>
    <recommendedName>
        <fullName evidence="1">SPOR domain-containing protein</fullName>
    </recommendedName>
</protein>
<gene>
    <name evidence="2" type="ORF">HME9304_02106</name>
</gene>
<dbReference type="KEGG" id="spon:HME9304_02106"/>
<dbReference type="SUPFAM" id="SSF110997">
    <property type="entry name" value="Sporulation related repeat"/>
    <property type="match status" value="1"/>
</dbReference>
<dbReference type="InterPro" id="IPR007730">
    <property type="entry name" value="SPOR-like_dom"/>
</dbReference>
<dbReference type="Pfam" id="PF05036">
    <property type="entry name" value="SPOR"/>
    <property type="match status" value="1"/>
</dbReference>
<keyword evidence="3" id="KW-1185">Reference proteome</keyword>
<feature type="domain" description="SPOR" evidence="1">
    <location>
        <begin position="43"/>
        <end position="123"/>
    </location>
</feature>
<dbReference type="AlphaFoldDB" id="A0A2Z4LTG3"/>
<dbReference type="PROSITE" id="PS51724">
    <property type="entry name" value="SPOR"/>
    <property type="match status" value="1"/>
</dbReference>
<dbReference type="RefSeq" id="WP_239023248.1">
    <property type="nucleotide sequence ID" value="NZ_CP030104.1"/>
</dbReference>
<evidence type="ECO:0000259" key="1">
    <source>
        <dbReference type="PROSITE" id="PS51724"/>
    </source>
</evidence>
<dbReference type="GO" id="GO:0042834">
    <property type="term" value="F:peptidoglycan binding"/>
    <property type="evidence" value="ECO:0007669"/>
    <property type="project" value="InterPro"/>
</dbReference>
<proteinExistence type="predicted"/>
<dbReference type="EMBL" id="CP030104">
    <property type="protein sequence ID" value="AWX45096.1"/>
    <property type="molecule type" value="Genomic_DNA"/>
</dbReference>
<name>A0A2Z4LTG3_9FLAO</name>
<evidence type="ECO:0000313" key="2">
    <source>
        <dbReference type="EMBL" id="AWX45096.1"/>
    </source>
</evidence>
<accession>A0A2Z4LTG3</accession>
<reference evidence="2 3" key="1">
    <citation type="submission" date="2018-06" db="EMBL/GenBank/DDBJ databases">
        <title>Spongiibacterium sp. HME9304 Genome sequencing and assembly.</title>
        <authorList>
            <person name="Kang H."/>
            <person name="Kim H."/>
            <person name="Joh K."/>
        </authorList>
    </citation>
    <scope>NUCLEOTIDE SEQUENCE [LARGE SCALE GENOMIC DNA]</scope>
    <source>
        <strain evidence="2 3">HME9304</strain>
    </source>
</reference>
<sequence length="124" mass="14518">MMKSIMFTAFLTCSIVQLSAQEGSITIEQDPRIKELIELYTEVNSNADFYQIQVGFGSFQKAQNLKSKVDIDFPNWYSKIEFESPTYRVRLGKFKTKLEAERKYLEVRKKYPNAMLLKPETNSR</sequence>
<organism evidence="2 3">
    <name type="scientific">Flagellimonas maritima</name>
    <dbReference type="NCBI Taxonomy" id="1383885"/>
    <lineage>
        <taxon>Bacteria</taxon>
        <taxon>Pseudomonadati</taxon>
        <taxon>Bacteroidota</taxon>
        <taxon>Flavobacteriia</taxon>
        <taxon>Flavobacteriales</taxon>
        <taxon>Flavobacteriaceae</taxon>
        <taxon>Flagellimonas</taxon>
    </lineage>
</organism>
<dbReference type="Proteomes" id="UP000248536">
    <property type="component" value="Chromosome"/>
</dbReference>
<evidence type="ECO:0000313" key="3">
    <source>
        <dbReference type="Proteomes" id="UP000248536"/>
    </source>
</evidence>
<dbReference type="Gene3D" id="3.30.70.1070">
    <property type="entry name" value="Sporulation related repeat"/>
    <property type="match status" value="1"/>
</dbReference>
<dbReference type="InterPro" id="IPR036680">
    <property type="entry name" value="SPOR-like_sf"/>
</dbReference>